<sequence length="53" mass="6181">MNGKLSFMIILGRRRYHPTTIIGASPLSHGFRFRIPFSQFMNIVRHQDSMEMG</sequence>
<protein>
    <submittedName>
        <fullName evidence="1">Uncharacterized protein</fullName>
    </submittedName>
</protein>
<accession>F8PNL1</accession>
<dbReference type="HOGENOM" id="CLU_3070131_0_0_1"/>
<organism evidence="2">
    <name type="scientific">Serpula lacrymans var. lacrymans (strain S7.3)</name>
    <name type="common">Dry rot fungus</name>
    <dbReference type="NCBI Taxonomy" id="936435"/>
    <lineage>
        <taxon>Eukaryota</taxon>
        <taxon>Fungi</taxon>
        <taxon>Dikarya</taxon>
        <taxon>Basidiomycota</taxon>
        <taxon>Agaricomycotina</taxon>
        <taxon>Agaricomycetes</taxon>
        <taxon>Agaricomycetidae</taxon>
        <taxon>Boletales</taxon>
        <taxon>Coniophorineae</taxon>
        <taxon>Serpulaceae</taxon>
        <taxon>Serpula</taxon>
    </lineage>
</organism>
<keyword evidence="2" id="KW-1185">Reference proteome</keyword>
<proteinExistence type="predicted"/>
<feature type="non-terminal residue" evidence="1">
    <location>
        <position position="1"/>
    </location>
</feature>
<dbReference type="InParanoid" id="F8PNL1"/>
<evidence type="ECO:0000313" key="2">
    <source>
        <dbReference type="Proteomes" id="UP000008063"/>
    </source>
</evidence>
<reference evidence="2" key="1">
    <citation type="journal article" date="2011" name="Science">
        <title>The plant cell wall-decomposing machinery underlies the functional diversity of forest fungi.</title>
        <authorList>
            <person name="Eastwood D.C."/>
            <person name="Floudas D."/>
            <person name="Binder M."/>
            <person name="Majcherczyk A."/>
            <person name="Schneider P."/>
            <person name="Aerts A."/>
            <person name="Asiegbu F.O."/>
            <person name="Baker S.E."/>
            <person name="Barry K."/>
            <person name="Bendiksby M."/>
            <person name="Blumentritt M."/>
            <person name="Coutinho P.M."/>
            <person name="Cullen D."/>
            <person name="de Vries R.P."/>
            <person name="Gathman A."/>
            <person name="Goodell B."/>
            <person name="Henrissat B."/>
            <person name="Ihrmark K."/>
            <person name="Kauserud H."/>
            <person name="Kohler A."/>
            <person name="LaButti K."/>
            <person name="Lapidus A."/>
            <person name="Lavin J.L."/>
            <person name="Lee Y.-H."/>
            <person name="Lindquist E."/>
            <person name="Lilly W."/>
            <person name="Lucas S."/>
            <person name="Morin E."/>
            <person name="Murat C."/>
            <person name="Oguiza J.A."/>
            <person name="Park J."/>
            <person name="Pisabarro A.G."/>
            <person name="Riley R."/>
            <person name="Rosling A."/>
            <person name="Salamov A."/>
            <person name="Schmidt O."/>
            <person name="Schmutz J."/>
            <person name="Skrede I."/>
            <person name="Stenlid J."/>
            <person name="Wiebenga A."/>
            <person name="Xie X."/>
            <person name="Kuees U."/>
            <person name="Hibbett D.S."/>
            <person name="Hoffmeister D."/>
            <person name="Hoegberg N."/>
            <person name="Martin F."/>
            <person name="Grigoriev I.V."/>
            <person name="Watkinson S.C."/>
        </authorList>
    </citation>
    <scope>NUCLEOTIDE SEQUENCE [LARGE SCALE GENOMIC DNA]</scope>
    <source>
        <strain evidence="2">strain S7.3</strain>
    </source>
</reference>
<evidence type="ECO:0000313" key="1">
    <source>
        <dbReference type="EMBL" id="EGO01738.1"/>
    </source>
</evidence>
<dbReference type="AlphaFoldDB" id="F8PNL1"/>
<dbReference type="EMBL" id="GL945477">
    <property type="protein sequence ID" value="EGO01738.1"/>
    <property type="molecule type" value="Genomic_DNA"/>
</dbReference>
<gene>
    <name evidence="1" type="ORF">SERLA73DRAFT_177200</name>
</gene>
<name>F8PNL1_SERL3</name>
<dbReference type="Proteomes" id="UP000008063">
    <property type="component" value="Unassembled WGS sequence"/>
</dbReference>